<dbReference type="AlphaFoldDB" id="A0A9W7DST8"/>
<comment type="caution">
    <text evidence="1">The sequence shown here is derived from an EMBL/GenBank/DDBJ whole genome shotgun (WGS) entry which is preliminary data.</text>
</comment>
<dbReference type="InterPro" id="IPR036770">
    <property type="entry name" value="Ankyrin_rpt-contain_sf"/>
</dbReference>
<accession>A0A9W7DST8</accession>
<evidence type="ECO:0000313" key="2">
    <source>
        <dbReference type="Proteomes" id="UP001165082"/>
    </source>
</evidence>
<dbReference type="SUPFAM" id="SSF48403">
    <property type="entry name" value="Ankyrin repeat"/>
    <property type="match status" value="1"/>
</dbReference>
<evidence type="ECO:0008006" key="3">
    <source>
        <dbReference type="Google" id="ProtNLM"/>
    </source>
</evidence>
<gene>
    <name evidence="1" type="ORF">TrRE_jg4637</name>
</gene>
<dbReference type="EMBL" id="BRXZ01003446">
    <property type="protein sequence ID" value="GMH54979.1"/>
    <property type="molecule type" value="Genomic_DNA"/>
</dbReference>
<proteinExistence type="predicted"/>
<dbReference type="Proteomes" id="UP001165082">
    <property type="component" value="Unassembled WGS sequence"/>
</dbReference>
<reference evidence="1" key="1">
    <citation type="submission" date="2022-07" db="EMBL/GenBank/DDBJ databases">
        <title>Genome analysis of Parmales, a sister group of diatoms, reveals the evolutionary specialization of diatoms from phago-mixotrophs to photoautotrophs.</title>
        <authorList>
            <person name="Ban H."/>
            <person name="Sato S."/>
            <person name="Yoshikawa S."/>
            <person name="Kazumasa Y."/>
            <person name="Nakamura Y."/>
            <person name="Ichinomiya M."/>
            <person name="Saitoh K."/>
            <person name="Sato N."/>
            <person name="Blanc-Mathieu R."/>
            <person name="Endo H."/>
            <person name="Kuwata A."/>
            <person name="Ogata H."/>
        </authorList>
    </citation>
    <scope>NUCLEOTIDE SEQUENCE</scope>
</reference>
<dbReference type="Gene3D" id="1.25.40.20">
    <property type="entry name" value="Ankyrin repeat-containing domain"/>
    <property type="match status" value="1"/>
</dbReference>
<keyword evidence="2" id="KW-1185">Reference proteome</keyword>
<sequence length="152" mass="16947">MLAASAGHVSVISLLLSHSATDRNCLDVHGESALYKSIINKRGGAFKALVGDDECRNGARGFDNGAGNMADACCLSACKEIWEWIGDNEERICWEAPEDASYSFEVGMRIIDEGKMSVDRADSYEIYKSMKRWNEDVEEVVEVEEEEKKKDQ</sequence>
<protein>
    <recommendedName>
        <fullName evidence="3">Ankyrin repeat protein</fullName>
    </recommendedName>
</protein>
<organism evidence="1 2">
    <name type="scientific">Triparma retinervis</name>
    <dbReference type="NCBI Taxonomy" id="2557542"/>
    <lineage>
        <taxon>Eukaryota</taxon>
        <taxon>Sar</taxon>
        <taxon>Stramenopiles</taxon>
        <taxon>Ochrophyta</taxon>
        <taxon>Bolidophyceae</taxon>
        <taxon>Parmales</taxon>
        <taxon>Triparmaceae</taxon>
        <taxon>Triparma</taxon>
    </lineage>
</organism>
<evidence type="ECO:0000313" key="1">
    <source>
        <dbReference type="EMBL" id="GMH54979.1"/>
    </source>
</evidence>
<name>A0A9W7DST8_9STRA</name>